<dbReference type="SUPFAM" id="SSF56601">
    <property type="entry name" value="beta-lactamase/transpeptidase-like"/>
    <property type="match status" value="1"/>
</dbReference>
<feature type="domain" description="Beta-lactamase-related" evidence="1">
    <location>
        <begin position="163"/>
        <end position="424"/>
    </location>
</feature>
<protein>
    <submittedName>
        <fullName evidence="2">Serine hydrolase</fullName>
        <ecNumber evidence="2">3.-.-.-</ecNumber>
    </submittedName>
</protein>
<dbReference type="EMBL" id="JAUMIT010000001">
    <property type="protein sequence ID" value="MDO3693951.1"/>
    <property type="molecule type" value="Genomic_DNA"/>
</dbReference>
<dbReference type="Pfam" id="PF00144">
    <property type="entry name" value="Beta-lactamase"/>
    <property type="match status" value="1"/>
</dbReference>
<organism evidence="2 3">
    <name type="scientific">Wenyingzhuangia gilva</name>
    <dbReference type="NCBI Taxonomy" id="3057677"/>
    <lineage>
        <taxon>Bacteria</taxon>
        <taxon>Pseudomonadati</taxon>
        <taxon>Bacteroidota</taxon>
        <taxon>Flavobacteriia</taxon>
        <taxon>Flavobacteriales</taxon>
        <taxon>Flavobacteriaceae</taxon>
        <taxon>Wenyingzhuangia</taxon>
    </lineage>
</organism>
<keyword evidence="2" id="KW-0378">Hydrolase</keyword>
<sequence>MKLFKMIGFSLLFIIIVLVVLNAPKLKLISGFAAKNLASSYFIAHRSVDVTNKTDNHGPLTKLASSNIDKKNKTAFSTVFGFAKETAVYREGIGAILINKDTLLGDNYLRPKRDFTPIKVPYPYGNLAPKDSVFNNVNYQLINKVIDNCFTENHDHHIKNTRSVLVLYKGKIIAEKYANGFDENSLLQGWSITKSLLTTCFGVLEKENKFDIYKPITAFPEWLRDDRKNITTNHLLRMESGLEWEENYSTICDATRMLFEDSDLTKRPLSKKQSQPAETEFNYSSGTSNILSALLRKQFKTHQEYLDFPYREFIDKIGMHSMIMETDIMGNYVASSYSWATTRDWAKFGQLMLDNGKWNNEQIVTKNWVDYIKTPNKTSMGEYGGHWWLNDGNYMPNVPKDCFYADGFQGQRIFVIPSKDLVVVRFGVTELKRVGFYSMFDHLLGTICKSIQ</sequence>
<dbReference type="InterPro" id="IPR012338">
    <property type="entry name" value="Beta-lactam/transpept-like"/>
</dbReference>
<evidence type="ECO:0000259" key="1">
    <source>
        <dbReference type="Pfam" id="PF00144"/>
    </source>
</evidence>
<gene>
    <name evidence="2" type="ORF">QVZ41_03690</name>
</gene>
<accession>A0ABT8VPS6</accession>
<evidence type="ECO:0000313" key="3">
    <source>
        <dbReference type="Proteomes" id="UP001168642"/>
    </source>
</evidence>
<proteinExistence type="predicted"/>
<dbReference type="InterPro" id="IPR001466">
    <property type="entry name" value="Beta-lactam-related"/>
</dbReference>
<name>A0ABT8VPS6_9FLAO</name>
<dbReference type="GO" id="GO:0016787">
    <property type="term" value="F:hydrolase activity"/>
    <property type="evidence" value="ECO:0007669"/>
    <property type="project" value="UniProtKB-KW"/>
</dbReference>
<keyword evidence="3" id="KW-1185">Reference proteome</keyword>
<comment type="caution">
    <text evidence="2">The sequence shown here is derived from an EMBL/GenBank/DDBJ whole genome shotgun (WGS) entry which is preliminary data.</text>
</comment>
<dbReference type="PANTHER" id="PTHR43283:SF7">
    <property type="entry name" value="BETA-LACTAMASE-RELATED DOMAIN-CONTAINING PROTEIN"/>
    <property type="match status" value="1"/>
</dbReference>
<dbReference type="Proteomes" id="UP001168642">
    <property type="component" value="Unassembled WGS sequence"/>
</dbReference>
<dbReference type="EC" id="3.-.-.-" evidence="2"/>
<reference evidence="2" key="1">
    <citation type="submission" date="2023-07" db="EMBL/GenBank/DDBJ databases">
        <title>Wenyingzhuangia sp. chi5 genome sequencing and assembly.</title>
        <authorList>
            <person name="Park S."/>
        </authorList>
    </citation>
    <scope>NUCLEOTIDE SEQUENCE</scope>
    <source>
        <strain evidence="2">Chi5</strain>
    </source>
</reference>
<evidence type="ECO:0000313" key="2">
    <source>
        <dbReference type="EMBL" id="MDO3693951.1"/>
    </source>
</evidence>
<dbReference type="RefSeq" id="WP_302883197.1">
    <property type="nucleotide sequence ID" value="NZ_JAUMIT010000001.1"/>
</dbReference>
<dbReference type="PANTHER" id="PTHR43283">
    <property type="entry name" value="BETA-LACTAMASE-RELATED"/>
    <property type="match status" value="1"/>
</dbReference>
<dbReference type="Gene3D" id="3.40.710.10">
    <property type="entry name" value="DD-peptidase/beta-lactamase superfamily"/>
    <property type="match status" value="1"/>
</dbReference>
<dbReference type="InterPro" id="IPR050789">
    <property type="entry name" value="Diverse_Enzym_Activities"/>
</dbReference>